<dbReference type="InterPro" id="IPR001680">
    <property type="entry name" value="WD40_rpt"/>
</dbReference>
<proteinExistence type="predicted"/>
<dbReference type="EMBL" id="JAHLQT010018664">
    <property type="protein sequence ID" value="KAG7168995.1"/>
    <property type="molecule type" value="Genomic_DNA"/>
</dbReference>
<evidence type="ECO:0000313" key="1">
    <source>
        <dbReference type="EMBL" id="KAG7168995.1"/>
    </source>
</evidence>
<evidence type="ECO:0000313" key="2">
    <source>
        <dbReference type="Proteomes" id="UP000747542"/>
    </source>
</evidence>
<comment type="caution">
    <text evidence="1">The sequence shown here is derived from an EMBL/GenBank/DDBJ whole genome shotgun (WGS) entry which is preliminary data.</text>
</comment>
<accession>A0A8J5MYB1</accession>
<gene>
    <name evidence="1" type="primary">Wdr73-L</name>
    <name evidence="1" type="ORF">Hamer_G011687</name>
</gene>
<protein>
    <submittedName>
        <fullName evidence="1">WD repeat-containing protein 73-like</fullName>
    </submittedName>
</protein>
<keyword evidence="2" id="KW-1185">Reference proteome</keyword>
<dbReference type="GO" id="GO:0031122">
    <property type="term" value="P:cytoplasmic microtubule organization"/>
    <property type="evidence" value="ECO:0007669"/>
    <property type="project" value="TreeGrafter"/>
</dbReference>
<dbReference type="AlphaFoldDB" id="A0A8J5MYB1"/>
<sequence>MEKFDSEESDDEWFFESIKRYEDLLMYDVQGFVTCATFSGDDRLLLAVSREHLHEVWELSIPDKVVARKDAGLVRNRDFTLLAAGYTGSLVKQMLYVSAGVVTSGSCGIYLYSIPQSKDESDVISLNSILRSDVKDATLALSGATVYSGTSLSSISSFNLNSQAASDLPEICNNTTNSSTWGCNDMISNMSCVSEKLFIGLRDKGNVLLCDPRTGRVAQEIVVPESSGETWTMDVSCDGGSVVIANSCGVLNVFDLRNNIKSIFATSMKVQKKKVVNHRVCISPGDSLLSVSGYDKHIQVFNLKIPETNGESIFSHDGHRGHNVQNIVTHLWHPTQKKLLFSADDTGKLQAWRFK</sequence>
<dbReference type="Proteomes" id="UP000747542">
    <property type="component" value="Unassembled WGS sequence"/>
</dbReference>
<dbReference type="PANTHER" id="PTHR46947">
    <property type="entry name" value="WD REPEAT-CONTAINING PROTEIN 73"/>
    <property type="match status" value="1"/>
</dbReference>
<organism evidence="1 2">
    <name type="scientific">Homarus americanus</name>
    <name type="common">American lobster</name>
    <dbReference type="NCBI Taxonomy" id="6706"/>
    <lineage>
        <taxon>Eukaryota</taxon>
        <taxon>Metazoa</taxon>
        <taxon>Ecdysozoa</taxon>
        <taxon>Arthropoda</taxon>
        <taxon>Crustacea</taxon>
        <taxon>Multicrustacea</taxon>
        <taxon>Malacostraca</taxon>
        <taxon>Eumalacostraca</taxon>
        <taxon>Eucarida</taxon>
        <taxon>Decapoda</taxon>
        <taxon>Pleocyemata</taxon>
        <taxon>Astacidea</taxon>
        <taxon>Nephropoidea</taxon>
        <taxon>Nephropidae</taxon>
        <taxon>Homarus</taxon>
    </lineage>
</organism>
<dbReference type="SMART" id="SM00320">
    <property type="entry name" value="WD40"/>
    <property type="match status" value="4"/>
</dbReference>
<name>A0A8J5MYB1_HOMAM</name>
<dbReference type="PANTHER" id="PTHR46947:SF1">
    <property type="entry name" value="WD REPEAT-CONTAINING PROTEIN 73"/>
    <property type="match status" value="1"/>
</dbReference>
<dbReference type="GO" id="GO:0005829">
    <property type="term" value="C:cytosol"/>
    <property type="evidence" value="ECO:0007669"/>
    <property type="project" value="TreeGrafter"/>
</dbReference>
<reference evidence="1" key="1">
    <citation type="journal article" date="2021" name="Sci. Adv.">
        <title>The American lobster genome reveals insights on longevity, neural, and immune adaptations.</title>
        <authorList>
            <person name="Polinski J.M."/>
            <person name="Zimin A.V."/>
            <person name="Clark K.F."/>
            <person name="Kohn A.B."/>
            <person name="Sadowski N."/>
            <person name="Timp W."/>
            <person name="Ptitsyn A."/>
            <person name="Khanna P."/>
            <person name="Romanova D.Y."/>
            <person name="Williams P."/>
            <person name="Greenwood S.J."/>
            <person name="Moroz L.L."/>
            <person name="Walt D.R."/>
            <person name="Bodnar A.G."/>
        </authorList>
    </citation>
    <scope>NUCLEOTIDE SEQUENCE</scope>
    <source>
        <strain evidence="1">GMGI-L3</strain>
    </source>
</reference>
<dbReference type="GO" id="GO:0000922">
    <property type="term" value="C:spindle pole"/>
    <property type="evidence" value="ECO:0007669"/>
    <property type="project" value="TreeGrafter"/>
</dbReference>
<dbReference type="InterPro" id="IPR042795">
    <property type="entry name" value="Wdr73"/>
</dbReference>
<dbReference type="OrthoDB" id="9822052at2759"/>